<comment type="caution">
    <text evidence="1">The sequence shown here is derived from an EMBL/GenBank/DDBJ whole genome shotgun (WGS) entry which is preliminary data.</text>
</comment>
<dbReference type="AlphaFoldDB" id="A0A4S4KKE9"/>
<proteinExistence type="predicted"/>
<evidence type="ECO:0000313" key="1">
    <source>
        <dbReference type="EMBL" id="THG98915.1"/>
    </source>
</evidence>
<accession>A0A4S4KKE9</accession>
<protein>
    <submittedName>
        <fullName evidence="1">Uncharacterized protein</fullName>
    </submittedName>
</protein>
<sequence length="59" mass="6910">MSLYWKLGGQEDTVPIHSLSAIKISKKTKQLRRRVHCSLFYETNDADAHTDSFEDHEFK</sequence>
<organism evidence="1 2">
    <name type="scientific">Hermanssonia centrifuga</name>
    <dbReference type="NCBI Taxonomy" id="98765"/>
    <lineage>
        <taxon>Eukaryota</taxon>
        <taxon>Fungi</taxon>
        <taxon>Dikarya</taxon>
        <taxon>Basidiomycota</taxon>
        <taxon>Agaricomycotina</taxon>
        <taxon>Agaricomycetes</taxon>
        <taxon>Polyporales</taxon>
        <taxon>Meruliaceae</taxon>
        <taxon>Hermanssonia</taxon>
    </lineage>
</organism>
<evidence type="ECO:0000313" key="2">
    <source>
        <dbReference type="Proteomes" id="UP000309038"/>
    </source>
</evidence>
<name>A0A4S4KKE9_9APHY</name>
<keyword evidence="2" id="KW-1185">Reference proteome</keyword>
<reference evidence="1 2" key="1">
    <citation type="submission" date="2019-02" db="EMBL/GenBank/DDBJ databases">
        <title>Genome sequencing of the rare red list fungi Phlebia centrifuga.</title>
        <authorList>
            <person name="Buettner E."/>
            <person name="Kellner H."/>
        </authorList>
    </citation>
    <scope>NUCLEOTIDE SEQUENCE [LARGE SCALE GENOMIC DNA]</scope>
    <source>
        <strain evidence="1 2">DSM 108282</strain>
    </source>
</reference>
<dbReference type="EMBL" id="SGPJ01000099">
    <property type="protein sequence ID" value="THG98915.1"/>
    <property type="molecule type" value="Genomic_DNA"/>
</dbReference>
<dbReference type="Proteomes" id="UP000309038">
    <property type="component" value="Unassembled WGS sequence"/>
</dbReference>
<gene>
    <name evidence="1" type="ORF">EW026_g3338</name>
</gene>